<organism evidence="2 3">
    <name type="scientific">Acuticoccus mangrovi</name>
    <dbReference type="NCBI Taxonomy" id="2796142"/>
    <lineage>
        <taxon>Bacteria</taxon>
        <taxon>Pseudomonadati</taxon>
        <taxon>Pseudomonadota</taxon>
        <taxon>Alphaproteobacteria</taxon>
        <taxon>Hyphomicrobiales</taxon>
        <taxon>Amorphaceae</taxon>
        <taxon>Acuticoccus</taxon>
    </lineage>
</organism>
<gene>
    <name evidence="2" type="ORF">JCR33_00005</name>
</gene>
<comment type="caution">
    <text evidence="2">The sequence shown here is derived from an EMBL/GenBank/DDBJ whole genome shotgun (WGS) entry which is preliminary data.</text>
</comment>
<evidence type="ECO:0000313" key="3">
    <source>
        <dbReference type="Proteomes" id="UP000609531"/>
    </source>
</evidence>
<dbReference type="AlphaFoldDB" id="A0A934ICK7"/>
<feature type="non-terminal residue" evidence="2">
    <location>
        <position position="83"/>
    </location>
</feature>
<accession>A0A934ICK7</accession>
<keyword evidence="3" id="KW-1185">Reference proteome</keyword>
<feature type="domain" description="Dual-specificity RNA methyltransferase RlmN N-terminal" evidence="1">
    <location>
        <begin position="32"/>
        <end position="80"/>
    </location>
</feature>
<dbReference type="InterPro" id="IPR048641">
    <property type="entry name" value="RlmN_N"/>
</dbReference>
<dbReference type="Proteomes" id="UP000609531">
    <property type="component" value="Unassembled WGS sequence"/>
</dbReference>
<proteinExistence type="predicted"/>
<dbReference type="EMBL" id="JAEKJA010000001">
    <property type="protein sequence ID" value="MBJ3774049.1"/>
    <property type="molecule type" value="Genomic_DNA"/>
</dbReference>
<reference evidence="2" key="1">
    <citation type="submission" date="2020-12" db="EMBL/GenBank/DDBJ databases">
        <title>Bacterial taxonomy.</title>
        <authorList>
            <person name="Pan X."/>
        </authorList>
    </citation>
    <scope>NUCLEOTIDE SEQUENCE</scope>
    <source>
        <strain evidence="2">B2012</strain>
    </source>
</reference>
<dbReference type="Pfam" id="PF21016">
    <property type="entry name" value="RlmN_N"/>
    <property type="match status" value="1"/>
</dbReference>
<evidence type="ECO:0000259" key="1">
    <source>
        <dbReference type="Pfam" id="PF21016"/>
    </source>
</evidence>
<evidence type="ECO:0000313" key="2">
    <source>
        <dbReference type="EMBL" id="MBJ3774049.1"/>
    </source>
</evidence>
<dbReference type="Gene3D" id="1.10.150.530">
    <property type="match status" value="1"/>
</dbReference>
<name>A0A934ICK7_9HYPH</name>
<sequence length="83" mass="9099">MANLTLLRRRTQDAIAPEVRTAPERTEGEGQLVGASREELAGHLAAIGVPPGQIRMRVAQLWHWLYTRGVDDLAQMTNVAAPV</sequence>
<protein>
    <submittedName>
        <fullName evidence="2">23S rRNA (Adenine(2503)-C(2))-methyltransferase RlmN</fullName>
    </submittedName>
</protein>